<protein>
    <submittedName>
        <fullName evidence="1">Uncharacterized protein</fullName>
    </submittedName>
</protein>
<organism evidence="1">
    <name type="scientific">Myoviridae sp. ctfrL10</name>
    <dbReference type="NCBI Taxonomy" id="2826678"/>
    <lineage>
        <taxon>Viruses</taxon>
        <taxon>Duplodnaviria</taxon>
        <taxon>Heunggongvirae</taxon>
        <taxon>Uroviricota</taxon>
        <taxon>Caudoviricetes</taxon>
    </lineage>
</organism>
<reference evidence="1" key="1">
    <citation type="journal article" date="2021" name="Proc. Natl. Acad. Sci. U.S.A.">
        <title>A Catalog of Tens of Thousands of Viruses from Human Metagenomes Reveals Hidden Associations with Chronic Diseases.</title>
        <authorList>
            <person name="Tisza M.J."/>
            <person name="Buck C.B."/>
        </authorList>
    </citation>
    <scope>NUCLEOTIDE SEQUENCE</scope>
    <source>
        <strain evidence="1">CtfrL10</strain>
    </source>
</reference>
<dbReference type="EMBL" id="BK014968">
    <property type="protein sequence ID" value="DAD84877.1"/>
    <property type="molecule type" value="Genomic_DNA"/>
</dbReference>
<evidence type="ECO:0000313" key="1">
    <source>
        <dbReference type="EMBL" id="DAD84877.1"/>
    </source>
</evidence>
<accession>A0A8S5MR95</accession>
<proteinExistence type="predicted"/>
<name>A0A8S5MR95_9CAUD</name>
<sequence>MRRLLFECICSKLQNDLPEIKHYDLWNENMDGLEQGIIFDTPAVFIEFDPISFTSQARGIPRHPITITLHVVTRYTPQRPTRSGYAPEAFQHLELLERIELALIGLSGEGFSALQLSSAEMDHNHEELQNHIERFTCSVCYPSTSTEVSSSRMQIVEP</sequence>